<dbReference type="VEuPathDB" id="FungiDB:SAPIO_CDS8557"/>
<dbReference type="GeneID" id="27727629"/>
<dbReference type="InterPro" id="IPR036188">
    <property type="entry name" value="FAD/NAD-bd_sf"/>
</dbReference>
<dbReference type="InterPro" id="IPR003953">
    <property type="entry name" value="FAD-dep_OxRdtase_2_FAD-bd"/>
</dbReference>
<dbReference type="PANTHER" id="PTHR47190">
    <property type="entry name" value="DEHYDROGENASE, PUTATIVE-RELATED"/>
    <property type="match status" value="1"/>
</dbReference>
<feature type="region of interest" description="Disordered" evidence="5">
    <location>
        <begin position="25"/>
        <end position="175"/>
    </location>
</feature>
<feature type="compositionally biased region" description="Acidic residues" evidence="5">
    <location>
        <begin position="146"/>
        <end position="161"/>
    </location>
</feature>
<protein>
    <recommendedName>
        <fullName evidence="7">Glucose-methanol-choline oxidoreductase N-terminal domain-containing protein</fullName>
    </recommendedName>
</protein>
<feature type="compositionally biased region" description="Acidic residues" evidence="5">
    <location>
        <begin position="723"/>
        <end position="761"/>
    </location>
</feature>
<feature type="domain" description="Glucose-methanol-choline oxidoreductase N-terminal" evidence="7">
    <location>
        <begin position="262"/>
        <end position="285"/>
    </location>
</feature>
<evidence type="ECO:0000256" key="6">
    <source>
        <dbReference type="SAM" id="SignalP"/>
    </source>
</evidence>
<reference evidence="8 9" key="1">
    <citation type="journal article" date="2014" name="Genome Announc.">
        <title>Draft genome sequence of the pathogenic fungus Scedosporium apiospermum.</title>
        <authorList>
            <person name="Vandeputte P."/>
            <person name="Ghamrawi S."/>
            <person name="Rechenmann M."/>
            <person name="Iltis A."/>
            <person name="Giraud S."/>
            <person name="Fleury M."/>
            <person name="Thornton C."/>
            <person name="Delhaes L."/>
            <person name="Meyer W."/>
            <person name="Papon N."/>
            <person name="Bouchara J.P."/>
        </authorList>
    </citation>
    <scope>NUCLEOTIDE SEQUENCE [LARGE SCALE GENOMIC DNA]</scope>
    <source>
        <strain evidence="8 9">IHEM 14462</strain>
    </source>
</reference>
<dbReference type="InterPro" id="IPR000172">
    <property type="entry name" value="GMC_OxRdtase_N"/>
</dbReference>
<sequence>MQLSRAIAAAAVAAASFSSGALADERAGVASATKATQKRAPAPEPQRRPFWPRPPQWDDRDDDEPDWDWGFGGDDDDDDEDDFDWSDWARRNRRPAQPPADVDRPVAGSEDPETPTPTESAAPEPPAEEEEEETPEPPAETAAPEEPAEGEPEEGEPEESENPPNDPSATECVPVGEDDTWDYVVIGAGAGGIPVADRLSEAGHKVLLLEKGPVSTARWGGSLKPDWLEGEDLTRFDVPGLCNQIWHDSTGIVCSDMDQFAGCILGGGTAINAGLWWRPHPLDWDDNFPEGWHAKDVEAATNRVFTRIPGTTHPSMDGILYQDEGFNVLADGLAAAGWTRLENPNAQNDKKNHTFGHTTFMFSNGERGGPLATYLVTASRRDNFQLWTDTSVRRLVRDGSRVTGIELECNGATGHSGIIKVADSGRVVLSAGTFGTAKVLMRSGIGPRDQLQVVQKSALDNETMIAEADWLELPVGENLIDHLNTDVVVEHPNVYQYNYTAAWATPDESDVQLYLRDRSGILAAAAPNIGPMIWDEIEVSDGTTRQLQWTCRMEGSLDYFGNHTITMSMYLGRGVVSRGRMGLTPALTSRVMTLPYLRGDEGDREAIVKALDNIRNSLQDVEGLNFLSPADNITSDQYVEDMPVTVSRRSNHWMGTAKMGTDDGRKEDGTAVVDTNTKVYGIDNLFVVDASIFPGMVTGNPSAMIVIAAERAAEKILALPAGGEEEETPSEEEEDPVEEEESPADEEEPPAEEEGDDECSE</sequence>
<evidence type="ECO:0000313" key="8">
    <source>
        <dbReference type="EMBL" id="KEZ40635.1"/>
    </source>
</evidence>
<evidence type="ECO:0000256" key="2">
    <source>
        <dbReference type="ARBA" id="ARBA00022630"/>
    </source>
</evidence>
<feature type="signal peptide" evidence="6">
    <location>
        <begin position="1"/>
        <end position="23"/>
    </location>
</feature>
<keyword evidence="2 4" id="KW-0285">Flavoprotein</keyword>
<evidence type="ECO:0000256" key="1">
    <source>
        <dbReference type="ARBA" id="ARBA00010790"/>
    </source>
</evidence>
<evidence type="ECO:0000256" key="4">
    <source>
        <dbReference type="RuleBase" id="RU003968"/>
    </source>
</evidence>
<feature type="region of interest" description="Disordered" evidence="5">
    <location>
        <begin position="717"/>
        <end position="761"/>
    </location>
</feature>
<dbReference type="EMBL" id="JOWA01000121">
    <property type="protein sequence ID" value="KEZ40635.1"/>
    <property type="molecule type" value="Genomic_DNA"/>
</dbReference>
<dbReference type="GO" id="GO:0050660">
    <property type="term" value="F:flavin adenine dinucleotide binding"/>
    <property type="evidence" value="ECO:0007669"/>
    <property type="project" value="InterPro"/>
</dbReference>
<feature type="compositionally biased region" description="Acidic residues" evidence="5">
    <location>
        <begin position="59"/>
        <end position="85"/>
    </location>
</feature>
<dbReference type="PANTHER" id="PTHR47190:SF2">
    <property type="entry name" value="CELLOBIOSE DEHYDROGENASE (AFU_ORTHOLOGUE AFUA_2G17620)"/>
    <property type="match status" value="1"/>
</dbReference>
<dbReference type="Pfam" id="PF00732">
    <property type="entry name" value="GMC_oxred_N"/>
    <property type="match status" value="1"/>
</dbReference>
<dbReference type="Pfam" id="PF05199">
    <property type="entry name" value="GMC_oxred_C"/>
    <property type="match status" value="1"/>
</dbReference>
<dbReference type="Proteomes" id="UP000028545">
    <property type="component" value="Unassembled WGS sequence"/>
</dbReference>
<proteinExistence type="inferred from homology"/>
<dbReference type="SUPFAM" id="SSF51905">
    <property type="entry name" value="FAD/NAD(P)-binding domain"/>
    <property type="match status" value="1"/>
</dbReference>
<evidence type="ECO:0000313" key="9">
    <source>
        <dbReference type="Proteomes" id="UP000028545"/>
    </source>
</evidence>
<dbReference type="InterPro" id="IPR007867">
    <property type="entry name" value="GMC_OxRtase_C"/>
</dbReference>
<accession>A0A084FZX3</accession>
<feature type="chain" id="PRO_5001775240" description="Glucose-methanol-choline oxidoreductase N-terminal domain-containing protein" evidence="6">
    <location>
        <begin position="24"/>
        <end position="761"/>
    </location>
</feature>
<evidence type="ECO:0000256" key="3">
    <source>
        <dbReference type="ARBA" id="ARBA00023002"/>
    </source>
</evidence>
<dbReference type="RefSeq" id="XP_016640434.1">
    <property type="nucleotide sequence ID" value="XM_016790171.1"/>
</dbReference>
<dbReference type="PROSITE" id="PS00623">
    <property type="entry name" value="GMC_OXRED_1"/>
    <property type="match status" value="1"/>
</dbReference>
<dbReference type="OMA" id="FYEAWTT"/>
<keyword evidence="9" id="KW-1185">Reference proteome</keyword>
<dbReference type="Gene3D" id="3.30.410.10">
    <property type="entry name" value="Cholesterol Oxidase, domain 2"/>
    <property type="match status" value="1"/>
</dbReference>
<gene>
    <name evidence="8" type="ORF">SAPIO_CDS8557</name>
</gene>
<name>A0A084FZX3_PSEDA</name>
<dbReference type="AlphaFoldDB" id="A0A084FZX3"/>
<dbReference type="KEGG" id="sapo:SAPIO_CDS8557"/>
<dbReference type="Gene3D" id="3.50.50.60">
    <property type="entry name" value="FAD/NAD(P)-binding domain"/>
    <property type="match status" value="1"/>
</dbReference>
<keyword evidence="6" id="KW-0732">Signal</keyword>
<evidence type="ECO:0000259" key="7">
    <source>
        <dbReference type="PROSITE" id="PS00623"/>
    </source>
</evidence>
<dbReference type="InterPro" id="IPR053208">
    <property type="entry name" value="GMC_Oxidoreductase_CD"/>
</dbReference>
<comment type="caution">
    <text evidence="8">The sequence shown here is derived from an EMBL/GenBank/DDBJ whole genome shotgun (WGS) entry which is preliminary data.</text>
</comment>
<dbReference type="HOGENOM" id="CLU_011025_2_1_1"/>
<comment type="similarity">
    <text evidence="1 4">Belongs to the GMC oxidoreductase family.</text>
</comment>
<keyword evidence="3" id="KW-0560">Oxidoreductase</keyword>
<dbReference type="Pfam" id="PF00890">
    <property type="entry name" value="FAD_binding_2"/>
    <property type="match status" value="1"/>
</dbReference>
<dbReference type="GO" id="GO:0016614">
    <property type="term" value="F:oxidoreductase activity, acting on CH-OH group of donors"/>
    <property type="evidence" value="ECO:0007669"/>
    <property type="project" value="InterPro"/>
</dbReference>
<organism evidence="8 9">
    <name type="scientific">Pseudallescheria apiosperma</name>
    <name type="common">Scedosporium apiospermum</name>
    <dbReference type="NCBI Taxonomy" id="563466"/>
    <lineage>
        <taxon>Eukaryota</taxon>
        <taxon>Fungi</taxon>
        <taxon>Dikarya</taxon>
        <taxon>Ascomycota</taxon>
        <taxon>Pezizomycotina</taxon>
        <taxon>Sordariomycetes</taxon>
        <taxon>Hypocreomycetidae</taxon>
        <taxon>Microascales</taxon>
        <taxon>Microascaceae</taxon>
        <taxon>Scedosporium</taxon>
    </lineage>
</organism>
<feature type="compositionally biased region" description="Acidic residues" evidence="5">
    <location>
        <begin position="126"/>
        <end position="135"/>
    </location>
</feature>
<dbReference type="SUPFAM" id="SSF54373">
    <property type="entry name" value="FAD-linked reductases, C-terminal domain"/>
    <property type="match status" value="1"/>
</dbReference>
<dbReference type="OrthoDB" id="413885at2759"/>
<evidence type="ECO:0000256" key="5">
    <source>
        <dbReference type="SAM" id="MobiDB-lite"/>
    </source>
</evidence>
<keyword evidence="4" id="KW-0274">FAD</keyword>